<evidence type="ECO:0000256" key="4">
    <source>
        <dbReference type="ARBA" id="ARBA00023274"/>
    </source>
</evidence>
<keyword evidence="3 5" id="KW-0689">Ribosomal protein</keyword>
<evidence type="ECO:0000259" key="7">
    <source>
        <dbReference type="Pfam" id="PF00828"/>
    </source>
</evidence>
<comment type="similarity">
    <text evidence="1 5">Belongs to the universal ribosomal protein uL15 family.</text>
</comment>
<dbReference type="PANTHER" id="PTHR12934:SF11">
    <property type="entry name" value="LARGE RIBOSOMAL SUBUNIT PROTEIN UL15M"/>
    <property type="match status" value="1"/>
</dbReference>
<evidence type="ECO:0000313" key="8">
    <source>
        <dbReference type="EMBL" id="EXU61245.1"/>
    </source>
</evidence>
<dbReference type="RefSeq" id="WP_044284048.1">
    <property type="nucleotide sequence ID" value="NZ_JFAD01000013.1"/>
</dbReference>
<dbReference type="PANTHER" id="PTHR12934">
    <property type="entry name" value="50S RIBOSOMAL PROTEIN L15"/>
    <property type="match status" value="1"/>
</dbReference>
<feature type="compositionally biased region" description="Basic residues" evidence="6">
    <location>
        <begin position="15"/>
        <end position="28"/>
    </location>
</feature>
<comment type="function">
    <text evidence="5">Binds to the 23S rRNA.</text>
</comment>
<dbReference type="Gene3D" id="3.100.10.10">
    <property type="match status" value="1"/>
</dbReference>
<dbReference type="GO" id="GO:0003735">
    <property type="term" value="F:structural constituent of ribosome"/>
    <property type="evidence" value="ECO:0007669"/>
    <property type="project" value="InterPro"/>
</dbReference>
<dbReference type="GO" id="GO:0006412">
    <property type="term" value="P:translation"/>
    <property type="evidence" value="ECO:0007669"/>
    <property type="project" value="UniProtKB-UniRule"/>
</dbReference>
<dbReference type="InterPro" id="IPR030878">
    <property type="entry name" value="Ribosomal_uL15"/>
</dbReference>
<dbReference type="PATRIC" id="fig|1188239.3.peg.515"/>
<evidence type="ECO:0000256" key="3">
    <source>
        <dbReference type="ARBA" id="ARBA00022980"/>
    </source>
</evidence>
<keyword evidence="2 5" id="KW-0694">RNA-binding</keyword>
<dbReference type="NCBIfam" id="TIGR01071">
    <property type="entry name" value="rplO_bact"/>
    <property type="match status" value="1"/>
</dbReference>
<feature type="domain" description="Large ribosomal subunit protein uL15/eL18" evidence="7">
    <location>
        <begin position="77"/>
        <end position="145"/>
    </location>
</feature>
<proteinExistence type="inferred from homology"/>
<name>A0A014MIA0_9BACT</name>
<dbReference type="GO" id="GO:0022625">
    <property type="term" value="C:cytosolic large ribosomal subunit"/>
    <property type="evidence" value="ECO:0007669"/>
    <property type="project" value="TreeGrafter"/>
</dbReference>
<dbReference type="eggNOG" id="COG0200">
    <property type="taxonomic scope" value="Bacteria"/>
</dbReference>
<protein>
    <recommendedName>
        <fullName evidence="5">Large ribosomal subunit protein uL15</fullName>
    </recommendedName>
</protein>
<comment type="caution">
    <text evidence="8">The sequence shown here is derived from an EMBL/GenBank/DDBJ whole genome shotgun (WGS) entry which is preliminary data.</text>
</comment>
<dbReference type="AlphaFoldDB" id="A0A014MIA0"/>
<dbReference type="STRING" id="1188239.MOVI_1950"/>
<evidence type="ECO:0000256" key="1">
    <source>
        <dbReference type="ARBA" id="ARBA00007320"/>
    </source>
</evidence>
<feature type="region of interest" description="Disordered" evidence="6">
    <location>
        <begin position="1"/>
        <end position="46"/>
    </location>
</feature>
<reference evidence="8 9" key="1">
    <citation type="submission" date="2014-03" db="EMBL/GenBank/DDBJ databases">
        <title>Genome sequence of Mycoplasma ovipneumoniae strain 14811.</title>
        <authorList>
            <person name="Sirand-Pugnet P."/>
            <person name="Breton M."/>
            <person name="Dordet-Frisoni E."/>
            <person name="Baranowski E."/>
            <person name="Barre A."/>
            <person name="Couture C."/>
            <person name="Dupuy V."/>
            <person name="Gaurivaud P."/>
            <person name="Jacob D."/>
            <person name="Lemaitre C."/>
            <person name="Manso-Silvan L."/>
            <person name="Nikolski M."/>
            <person name="Nouvel L.-X."/>
            <person name="Poumarat F."/>
            <person name="Tardy F."/>
            <person name="Thebault P."/>
            <person name="Theil S."/>
            <person name="Citti C."/>
            <person name="Thiaucourt F."/>
            <person name="Blanchard A."/>
        </authorList>
    </citation>
    <scope>NUCLEOTIDE SEQUENCE [LARGE SCALE GENOMIC DNA]</scope>
    <source>
        <strain evidence="8 9">14811</strain>
    </source>
</reference>
<dbReference type="InterPro" id="IPR005749">
    <property type="entry name" value="Ribosomal_uL15_bac-type"/>
</dbReference>
<evidence type="ECO:0000256" key="5">
    <source>
        <dbReference type="HAMAP-Rule" id="MF_01341"/>
    </source>
</evidence>
<organism evidence="8 9">
    <name type="scientific">Mesomycoplasma ovipneumoniae 14811</name>
    <dbReference type="NCBI Taxonomy" id="1188239"/>
    <lineage>
        <taxon>Bacteria</taxon>
        <taxon>Bacillati</taxon>
        <taxon>Mycoplasmatota</taxon>
        <taxon>Mycoplasmoidales</taxon>
        <taxon>Metamycoplasmataceae</taxon>
        <taxon>Mesomycoplasma</taxon>
    </lineage>
</organism>
<dbReference type="SUPFAM" id="SSF52080">
    <property type="entry name" value="Ribosomal proteins L15p and L18e"/>
    <property type="match status" value="1"/>
</dbReference>
<dbReference type="EMBL" id="JFAD01000013">
    <property type="protein sequence ID" value="EXU61245.1"/>
    <property type="molecule type" value="Genomic_DNA"/>
</dbReference>
<dbReference type="InterPro" id="IPR036227">
    <property type="entry name" value="Ribosomal_uL15/eL18_sf"/>
</dbReference>
<comment type="subunit">
    <text evidence="5">Part of the 50S ribosomal subunit.</text>
</comment>
<dbReference type="InterPro" id="IPR021131">
    <property type="entry name" value="Ribosomal_uL15/eL18"/>
</dbReference>
<gene>
    <name evidence="5 8" type="primary">rplO</name>
    <name evidence="8" type="ORF">MOVI_1950</name>
</gene>
<dbReference type="GO" id="GO:0019843">
    <property type="term" value="F:rRNA binding"/>
    <property type="evidence" value="ECO:0007669"/>
    <property type="project" value="UniProtKB-UniRule"/>
</dbReference>
<accession>A0A014MIA0</accession>
<keyword evidence="4 5" id="KW-0687">Ribonucleoprotein</keyword>
<dbReference type="HAMAP" id="MF_01341">
    <property type="entry name" value="Ribosomal_uL15"/>
    <property type="match status" value="1"/>
</dbReference>
<evidence type="ECO:0000313" key="9">
    <source>
        <dbReference type="Proteomes" id="UP000020977"/>
    </source>
</evidence>
<keyword evidence="5" id="KW-0699">rRNA-binding</keyword>
<dbReference type="Proteomes" id="UP000020977">
    <property type="component" value="Unassembled WGS sequence"/>
</dbReference>
<evidence type="ECO:0000256" key="2">
    <source>
        <dbReference type="ARBA" id="ARBA00022884"/>
    </source>
</evidence>
<sequence length="148" mass="16540">MAIRLENLTYTPGARTKKHRKGRGHAAGKGKQAGRGQSGQKKRSTVRLGFEGGQNPWFRRVPKIGFRNFNSKKYEIFNLSDLESRYQDGDKVSLESLYLKGVLKKRNLPAKLLAKGELTKKLFVTTNAYSEAALVKIEELGGSITEVN</sequence>
<evidence type="ECO:0000256" key="6">
    <source>
        <dbReference type="SAM" id="MobiDB-lite"/>
    </source>
</evidence>
<dbReference type="Pfam" id="PF00828">
    <property type="entry name" value="Ribosomal_L27A"/>
    <property type="match status" value="1"/>
</dbReference>